<dbReference type="Gene3D" id="2.40.40.10">
    <property type="entry name" value="RlpA-like domain"/>
    <property type="match status" value="1"/>
</dbReference>
<dbReference type="CDD" id="cd22268">
    <property type="entry name" value="DPBB_RlpA-like"/>
    <property type="match status" value="1"/>
</dbReference>
<evidence type="ECO:0000256" key="2">
    <source>
        <dbReference type="ARBA" id="ARBA00023316"/>
    </source>
</evidence>
<evidence type="ECO:0000256" key="5">
    <source>
        <dbReference type="SAM" id="MobiDB-lite"/>
    </source>
</evidence>
<dbReference type="RefSeq" id="WP_148738486.1">
    <property type="nucleotide sequence ID" value="NZ_VSTH01000019.1"/>
</dbReference>
<dbReference type="PANTHER" id="PTHR34183">
    <property type="entry name" value="ENDOLYTIC PEPTIDOGLYCAN TRANSGLYCOSYLASE RLPA"/>
    <property type="match status" value="1"/>
</dbReference>
<dbReference type="InterPro" id="IPR009009">
    <property type="entry name" value="RlpA-like_DPBB"/>
</dbReference>
<keyword evidence="8" id="KW-1185">Reference proteome</keyword>
<evidence type="ECO:0000256" key="1">
    <source>
        <dbReference type="ARBA" id="ARBA00023239"/>
    </source>
</evidence>
<organism evidence="7 8">
    <name type="scientific">Bradyrhizobium hipponense</name>
    <dbReference type="NCBI Taxonomy" id="2605638"/>
    <lineage>
        <taxon>Bacteria</taxon>
        <taxon>Pseudomonadati</taxon>
        <taxon>Pseudomonadota</taxon>
        <taxon>Alphaproteobacteria</taxon>
        <taxon>Hyphomicrobiales</taxon>
        <taxon>Nitrobacteraceae</taxon>
        <taxon>Bradyrhizobium</taxon>
    </lineage>
</organism>
<dbReference type="NCBIfam" id="TIGR00413">
    <property type="entry name" value="rlpA"/>
    <property type="match status" value="1"/>
</dbReference>
<proteinExistence type="inferred from homology"/>
<feature type="domain" description="RlpA-like protein double-psi beta-barrel" evidence="6">
    <location>
        <begin position="87"/>
        <end position="176"/>
    </location>
</feature>
<evidence type="ECO:0000313" key="7">
    <source>
        <dbReference type="EMBL" id="TYO67370.1"/>
    </source>
</evidence>
<dbReference type="HAMAP" id="MF_02071">
    <property type="entry name" value="RlpA"/>
    <property type="match status" value="1"/>
</dbReference>
<dbReference type="InterPro" id="IPR034718">
    <property type="entry name" value="RlpA"/>
</dbReference>
<dbReference type="GO" id="GO:0071555">
    <property type="term" value="P:cell wall organization"/>
    <property type="evidence" value="ECO:0007669"/>
    <property type="project" value="UniProtKB-KW"/>
</dbReference>
<dbReference type="Pfam" id="PF03330">
    <property type="entry name" value="DPBB_1"/>
    <property type="match status" value="1"/>
</dbReference>
<evidence type="ECO:0000313" key="8">
    <source>
        <dbReference type="Proteomes" id="UP000324797"/>
    </source>
</evidence>
<accession>A0A5S4YSK6</accession>
<dbReference type="SUPFAM" id="SSF50685">
    <property type="entry name" value="Barwin-like endoglucanases"/>
    <property type="match status" value="1"/>
</dbReference>
<comment type="caution">
    <text evidence="7">The sequence shown here is derived from an EMBL/GenBank/DDBJ whole genome shotgun (WGS) entry which is preliminary data.</text>
</comment>
<evidence type="ECO:0000256" key="3">
    <source>
        <dbReference type="HAMAP-Rule" id="MF_02071"/>
    </source>
</evidence>
<protein>
    <recommendedName>
        <fullName evidence="3">Endolytic peptidoglycan transglycosylase RlpA</fullName>
        <ecNumber evidence="3">4.2.2.-</ecNumber>
    </recommendedName>
</protein>
<dbReference type="EMBL" id="VSTH01000019">
    <property type="protein sequence ID" value="TYO67370.1"/>
    <property type="molecule type" value="Genomic_DNA"/>
</dbReference>
<dbReference type="Proteomes" id="UP000324797">
    <property type="component" value="Unassembled WGS sequence"/>
</dbReference>
<dbReference type="InterPro" id="IPR012997">
    <property type="entry name" value="RplA"/>
</dbReference>
<name>A0A5S4YSK6_9BRAD</name>
<dbReference type="EC" id="4.2.2.-" evidence="3"/>
<feature type="compositionally biased region" description="Polar residues" evidence="5">
    <location>
        <begin position="253"/>
        <end position="263"/>
    </location>
</feature>
<dbReference type="GO" id="GO:0000270">
    <property type="term" value="P:peptidoglycan metabolic process"/>
    <property type="evidence" value="ECO:0007669"/>
    <property type="project" value="UniProtKB-UniRule"/>
</dbReference>
<feature type="region of interest" description="Disordered" evidence="5">
    <location>
        <begin position="253"/>
        <end position="273"/>
    </location>
</feature>
<keyword evidence="1 3" id="KW-0456">Lyase</keyword>
<keyword evidence="2 3" id="KW-0961">Cell wall biogenesis/degradation</keyword>
<gene>
    <name evidence="3" type="primary">rlpA</name>
    <name evidence="7" type="ORF">FXV83_07145</name>
</gene>
<dbReference type="PANTHER" id="PTHR34183:SF1">
    <property type="entry name" value="ENDOLYTIC PEPTIDOGLYCAN TRANSGLYCOSYLASE RLPA"/>
    <property type="match status" value="1"/>
</dbReference>
<evidence type="ECO:0000256" key="4">
    <source>
        <dbReference type="RuleBase" id="RU003495"/>
    </source>
</evidence>
<evidence type="ECO:0000259" key="6">
    <source>
        <dbReference type="Pfam" id="PF03330"/>
    </source>
</evidence>
<reference evidence="7 8" key="1">
    <citation type="submission" date="2019-08" db="EMBL/GenBank/DDBJ databases">
        <title>Bradyrhizobium hipponensis sp. nov., a rhizobium isolated from a Lupinus angustifolius root nodule in Tunisia.</title>
        <authorList>
            <person name="Off K."/>
            <person name="Rejili M."/>
            <person name="Mars M."/>
            <person name="Brachmann A."/>
            <person name="Marin M."/>
        </authorList>
    </citation>
    <scope>NUCLEOTIDE SEQUENCE [LARGE SCALE GENOMIC DNA]</scope>
    <source>
        <strain evidence="8">aSej3</strain>
    </source>
</reference>
<comment type="function">
    <text evidence="3">Lytic transglycosylase with a strong preference for naked glycan strands that lack stem peptides.</text>
</comment>
<dbReference type="AlphaFoldDB" id="A0A5S4YSK6"/>
<dbReference type="GO" id="GO:0009279">
    <property type="term" value="C:cell outer membrane"/>
    <property type="evidence" value="ECO:0007669"/>
    <property type="project" value="TreeGrafter"/>
</dbReference>
<sequence>MGIRRSDSVLRAARGVAAAATCLALANCASSGKFASRVDPKYGVSSSPRVVALGDPVPKGGGTYRIGKPYVVAGRTYVPEEDVNYRAEGMASWYGDDFHGRLTANGEVFDMTSLTAAHPTLPMPCYARVTNVSNGKSLIVRVNDRGPYHGNRLIDVSNKAAELLEFKGNGVARVRVEYVGRAPLEGSDDRQLMATLRAGVPAPSPSMVRVASARPFVPELASPGRGAIRGEVPMPEGRPYNLGNSSADVASIGATSEMSASSRSRGRALQNARAVSYDEDGRYATEGTPSSAYVSDGGAAEARGILSGRGLY</sequence>
<dbReference type="InterPro" id="IPR036908">
    <property type="entry name" value="RlpA-like_sf"/>
</dbReference>
<dbReference type="GO" id="GO:0008932">
    <property type="term" value="F:lytic endotransglycosylase activity"/>
    <property type="evidence" value="ECO:0007669"/>
    <property type="project" value="UniProtKB-UniRule"/>
</dbReference>
<comment type="similarity">
    <text evidence="3 4">Belongs to the RlpA family.</text>
</comment>